<dbReference type="InterPro" id="IPR011990">
    <property type="entry name" value="TPR-like_helical_dom_sf"/>
</dbReference>
<dbReference type="Proteomes" id="UP000800981">
    <property type="component" value="Unassembled WGS sequence"/>
</dbReference>
<dbReference type="RefSeq" id="WP_166284260.1">
    <property type="nucleotide sequence ID" value="NZ_JAANNP010000053.1"/>
</dbReference>
<comment type="caution">
    <text evidence="1">The sequence shown here is derived from an EMBL/GenBank/DDBJ whole genome shotgun (WGS) entry which is preliminary data.</text>
</comment>
<name>A0ABX0H1S8_9ACTN</name>
<keyword evidence="2" id="KW-1185">Reference proteome</keyword>
<gene>
    <name evidence="1" type="ORF">G9H71_18475</name>
</gene>
<proteinExistence type="predicted"/>
<sequence>MTLPDELEQRIRALAADPELRERVDRARRLLEEEGAPDGASRAELYVTVADYEMLGGRAAEAVELLRRAVAEPGAPTELRFHLVRALLQARHTDEAAAELAELWHVRPRDLAGHEMMGATLMAAGLDSEAIRWLTAGALAALRQEGADPVLTARLLRLRRLARIRQGFPEDDYDRIAAGAPDEA</sequence>
<reference evidence="1 2" key="1">
    <citation type="submission" date="2020-03" db="EMBL/GenBank/DDBJ databases">
        <title>Two novel Motilibacter sp.</title>
        <authorList>
            <person name="Liu S."/>
        </authorList>
    </citation>
    <scope>NUCLEOTIDE SEQUENCE [LARGE SCALE GENOMIC DNA]</scope>
    <source>
        <strain evidence="1 2">E257</strain>
    </source>
</reference>
<dbReference type="Gene3D" id="1.25.40.10">
    <property type="entry name" value="Tetratricopeptide repeat domain"/>
    <property type="match status" value="1"/>
</dbReference>
<dbReference type="EMBL" id="JAANNP010000053">
    <property type="protein sequence ID" value="NHC15770.1"/>
    <property type="molecule type" value="Genomic_DNA"/>
</dbReference>
<evidence type="ECO:0000313" key="2">
    <source>
        <dbReference type="Proteomes" id="UP000800981"/>
    </source>
</evidence>
<evidence type="ECO:0000313" key="1">
    <source>
        <dbReference type="EMBL" id="NHC15770.1"/>
    </source>
</evidence>
<dbReference type="SUPFAM" id="SSF48452">
    <property type="entry name" value="TPR-like"/>
    <property type="match status" value="1"/>
</dbReference>
<accession>A0ABX0H1S8</accession>
<protein>
    <submittedName>
        <fullName evidence="1">Tetratricopeptide repeat protein</fullName>
    </submittedName>
</protein>
<organism evidence="1 2">
    <name type="scientific">Motilibacter deserti</name>
    <dbReference type="NCBI Taxonomy" id="2714956"/>
    <lineage>
        <taxon>Bacteria</taxon>
        <taxon>Bacillati</taxon>
        <taxon>Actinomycetota</taxon>
        <taxon>Actinomycetes</taxon>
        <taxon>Motilibacterales</taxon>
        <taxon>Motilibacteraceae</taxon>
        <taxon>Motilibacter</taxon>
    </lineage>
</organism>
<dbReference type="Pfam" id="PF14559">
    <property type="entry name" value="TPR_19"/>
    <property type="match status" value="1"/>
</dbReference>